<dbReference type="PROSITE" id="PS51186">
    <property type="entry name" value="GNAT"/>
    <property type="match status" value="1"/>
</dbReference>
<dbReference type="GO" id="GO:0016747">
    <property type="term" value="F:acyltransferase activity, transferring groups other than amino-acyl groups"/>
    <property type="evidence" value="ECO:0007669"/>
    <property type="project" value="InterPro"/>
</dbReference>
<accession>A0A1Y5Y1V6</accession>
<feature type="domain" description="N-acetyltransferase" evidence="1">
    <location>
        <begin position="143"/>
        <end position="280"/>
    </location>
</feature>
<evidence type="ECO:0000313" key="2">
    <source>
        <dbReference type="EMBL" id="SMD21679.1"/>
    </source>
</evidence>
<dbReference type="InterPro" id="IPR016181">
    <property type="entry name" value="Acyl_CoA_acyltransferase"/>
</dbReference>
<organism evidence="2 3">
    <name type="scientific">Kibdelosporangium aridum</name>
    <dbReference type="NCBI Taxonomy" id="2030"/>
    <lineage>
        <taxon>Bacteria</taxon>
        <taxon>Bacillati</taxon>
        <taxon>Actinomycetota</taxon>
        <taxon>Actinomycetes</taxon>
        <taxon>Pseudonocardiales</taxon>
        <taxon>Pseudonocardiaceae</taxon>
        <taxon>Kibdelosporangium</taxon>
    </lineage>
</organism>
<name>A0A1Y5Y1V6_KIBAR</name>
<dbReference type="Gene3D" id="3.40.630.30">
    <property type="match status" value="1"/>
</dbReference>
<dbReference type="CDD" id="cd04301">
    <property type="entry name" value="NAT_SF"/>
    <property type="match status" value="1"/>
</dbReference>
<dbReference type="Proteomes" id="UP000192674">
    <property type="component" value="Unassembled WGS sequence"/>
</dbReference>
<reference evidence="2 3" key="1">
    <citation type="submission" date="2017-04" db="EMBL/GenBank/DDBJ databases">
        <authorList>
            <person name="Afonso C.L."/>
            <person name="Miller P.J."/>
            <person name="Scott M.A."/>
            <person name="Spackman E."/>
            <person name="Goraichik I."/>
            <person name="Dimitrov K.M."/>
            <person name="Suarez D.L."/>
            <person name="Swayne D.E."/>
        </authorList>
    </citation>
    <scope>NUCLEOTIDE SEQUENCE [LARGE SCALE GENOMIC DNA]</scope>
    <source>
        <strain evidence="2 3">DSM 43828</strain>
    </source>
</reference>
<dbReference type="GO" id="GO:0005840">
    <property type="term" value="C:ribosome"/>
    <property type="evidence" value="ECO:0007669"/>
    <property type="project" value="UniProtKB-KW"/>
</dbReference>
<dbReference type="InterPro" id="IPR000182">
    <property type="entry name" value="GNAT_dom"/>
</dbReference>
<gene>
    <name evidence="2" type="ORF">SAMN05661093_06962</name>
</gene>
<dbReference type="RefSeq" id="WP_160096875.1">
    <property type="nucleotide sequence ID" value="NZ_FWXV01000007.1"/>
</dbReference>
<keyword evidence="3" id="KW-1185">Reference proteome</keyword>
<dbReference type="SUPFAM" id="SSF55729">
    <property type="entry name" value="Acyl-CoA N-acyltransferases (Nat)"/>
    <property type="match status" value="1"/>
</dbReference>
<keyword evidence="2" id="KW-0689">Ribosomal protein</keyword>
<proteinExistence type="predicted"/>
<dbReference type="OrthoDB" id="3771710at2"/>
<protein>
    <submittedName>
        <fullName evidence="2">Ribosomal protein S18 acetylase RimI</fullName>
    </submittedName>
</protein>
<evidence type="ECO:0000313" key="3">
    <source>
        <dbReference type="Proteomes" id="UP000192674"/>
    </source>
</evidence>
<dbReference type="Pfam" id="PF00583">
    <property type="entry name" value="Acetyltransf_1"/>
    <property type="match status" value="1"/>
</dbReference>
<sequence>MVKAVERQYTGPADLRAMQSLAERIWSPASHCHVGDLAWQRFEHVGREPAWRTRLWEADGQVVAWGWAEAGHLSLLVDPAWPELAGSVLDWASPSEVKVLDGEKHVITALERRGFQVASDAPFHHYMSRSLAEVPSPALPDGFVARPAGSADVDRRVEVHRAAWHPSRVTVESYRNVMAAWPYRGSLDWVVEAPDGRFAAYCLIWLDAVNSVAELEPVGTDPAFRGMGLATAVCLAAMRAASEAGAEQAIVYPVDGYPAVKLYQGLGFTPYARTFTYRRP</sequence>
<keyword evidence="2" id="KW-0687">Ribonucleoprotein</keyword>
<dbReference type="AlphaFoldDB" id="A0A1Y5Y1V6"/>
<dbReference type="EMBL" id="FWXV01000007">
    <property type="protein sequence ID" value="SMD21679.1"/>
    <property type="molecule type" value="Genomic_DNA"/>
</dbReference>
<evidence type="ECO:0000259" key="1">
    <source>
        <dbReference type="PROSITE" id="PS51186"/>
    </source>
</evidence>